<evidence type="ECO:0000256" key="1">
    <source>
        <dbReference type="SAM" id="SignalP"/>
    </source>
</evidence>
<dbReference type="EMBL" id="HBEF01015878">
    <property type="protein sequence ID" value="CAD8337793.1"/>
    <property type="molecule type" value="Transcribed_RNA"/>
</dbReference>
<keyword evidence="1" id="KW-0732">Signal</keyword>
<dbReference type="InterPro" id="IPR032710">
    <property type="entry name" value="NTF2-like_dom_sf"/>
</dbReference>
<evidence type="ECO:0000313" key="2">
    <source>
        <dbReference type="EMBL" id="CAD8337793.1"/>
    </source>
</evidence>
<dbReference type="Gene3D" id="3.10.450.50">
    <property type="match status" value="1"/>
</dbReference>
<reference evidence="2" key="1">
    <citation type="submission" date="2021-01" db="EMBL/GenBank/DDBJ databases">
        <authorList>
            <person name="Corre E."/>
            <person name="Pelletier E."/>
            <person name="Niang G."/>
            <person name="Scheremetjew M."/>
            <person name="Finn R."/>
            <person name="Kale V."/>
            <person name="Holt S."/>
            <person name="Cochrane G."/>
            <person name="Meng A."/>
            <person name="Brown T."/>
            <person name="Cohen L."/>
        </authorList>
    </citation>
    <scope>NUCLEOTIDE SEQUENCE</scope>
    <source>
        <strain evidence="2">CCMP3328</strain>
    </source>
</reference>
<gene>
    <name evidence="2" type="ORF">CAUS1442_LOCUS9921</name>
</gene>
<protein>
    <recommendedName>
        <fullName evidence="3">SnoaL-like domain-containing protein</fullName>
    </recommendedName>
</protein>
<organism evidence="2">
    <name type="scientific">Craspedostauros australis</name>
    <dbReference type="NCBI Taxonomy" id="1486917"/>
    <lineage>
        <taxon>Eukaryota</taxon>
        <taxon>Sar</taxon>
        <taxon>Stramenopiles</taxon>
        <taxon>Ochrophyta</taxon>
        <taxon>Bacillariophyta</taxon>
        <taxon>Bacillariophyceae</taxon>
        <taxon>Bacillariophycidae</taxon>
        <taxon>Naviculales</taxon>
        <taxon>Naviculaceae</taxon>
        <taxon>Craspedostauros</taxon>
    </lineage>
</organism>
<feature type="chain" id="PRO_5031185449" description="SnoaL-like domain-containing protein" evidence="1">
    <location>
        <begin position="23"/>
        <end position="189"/>
    </location>
</feature>
<name>A0A7R9ZPJ1_9STRA</name>
<dbReference type="SUPFAM" id="SSF54427">
    <property type="entry name" value="NTF2-like"/>
    <property type="match status" value="1"/>
</dbReference>
<feature type="signal peptide" evidence="1">
    <location>
        <begin position="1"/>
        <end position="22"/>
    </location>
</feature>
<evidence type="ECO:0008006" key="3">
    <source>
        <dbReference type="Google" id="ProtNLM"/>
    </source>
</evidence>
<sequence>MKSQQQILVLVAATALLAATTAAYSSAVKPNALQRLRLRMGGGKKLREEVVSRYFDGVQKQSREQIVSCFDPAGTKIRDVCGVSNSERTATPDQLGDRCMEFLAAHPDVLVKFHLPPTCLHGKSRWVWANWYEEGTWSGESQGIAPQGTPLDVEGQTRFLVNDDLKIERMVVTRTFSDWEKESQNQAKK</sequence>
<dbReference type="AlphaFoldDB" id="A0A7R9ZPJ1"/>
<proteinExistence type="predicted"/>
<accession>A0A7R9ZPJ1</accession>